<accession>A0A8H4TF39</accession>
<feature type="compositionally biased region" description="Basic residues" evidence="1">
    <location>
        <begin position="453"/>
        <end position="479"/>
    </location>
</feature>
<dbReference type="Proteomes" id="UP000622797">
    <property type="component" value="Unassembled WGS sequence"/>
</dbReference>
<comment type="caution">
    <text evidence="2">The sequence shown here is derived from an EMBL/GenBank/DDBJ whole genome shotgun (WGS) entry which is preliminary data.</text>
</comment>
<evidence type="ECO:0000256" key="1">
    <source>
        <dbReference type="SAM" id="MobiDB-lite"/>
    </source>
</evidence>
<dbReference type="EMBL" id="JABEXW010000750">
    <property type="protein sequence ID" value="KAF4956624.1"/>
    <property type="molecule type" value="Genomic_DNA"/>
</dbReference>
<reference evidence="2" key="2">
    <citation type="submission" date="2020-05" db="EMBL/GenBank/DDBJ databases">
        <authorList>
            <person name="Kim H.-S."/>
            <person name="Proctor R.H."/>
            <person name="Brown D.W."/>
        </authorList>
    </citation>
    <scope>NUCLEOTIDE SEQUENCE</scope>
    <source>
        <strain evidence="2">NRRL 20472</strain>
    </source>
</reference>
<feature type="region of interest" description="Disordered" evidence="1">
    <location>
        <begin position="451"/>
        <end position="479"/>
    </location>
</feature>
<dbReference type="SUPFAM" id="SSF51197">
    <property type="entry name" value="Clavaminate synthase-like"/>
    <property type="match status" value="1"/>
</dbReference>
<gene>
    <name evidence="2" type="ORF">FSARC_11530</name>
</gene>
<dbReference type="AlphaFoldDB" id="A0A8H4TF39"/>
<evidence type="ECO:0000313" key="3">
    <source>
        <dbReference type="Proteomes" id="UP000622797"/>
    </source>
</evidence>
<evidence type="ECO:0000313" key="2">
    <source>
        <dbReference type="EMBL" id="KAF4956624.1"/>
    </source>
</evidence>
<keyword evidence="3" id="KW-1185">Reference proteome</keyword>
<organism evidence="2 3">
    <name type="scientific">Fusarium sarcochroum</name>
    <dbReference type="NCBI Taxonomy" id="1208366"/>
    <lineage>
        <taxon>Eukaryota</taxon>
        <taxon>Fungi</taxon>
        <taxon>Dikarya</taxon>
        <taxon>Ascomycota</taxon>
        <taxon>Pezizomycotina</taxon>
        <taxon>Sordariomycetes</taxon>
        <taxon>Hypocreomycetidae</taxon>
        <taxon>Hypocreales</taxon>
        <taxon>Nectriaceae</taxon>
        <taxon>Fusarium</taxon>
        <taxon>Fusarium lateritium species complex</taxon>
    </lineage>
</organism>
<reference evidence="2" key="1">
    <citation type="journal article" date="2020" name="BMC Genomics">
        <title>Correction to: Identification and distribution of gene clusters required for synthesis of sphingolipid metabolism inhibitors in diverse species of the filamentous fungus Fusarium.</title>
        <authorList>
            <person name="Kim H.S."/>
            <person name="Lohmar J.M."/>
            <person name="Busman M."/>
            <person name="Brown D.W."/>
            <person name="Naumann T.A."/>
            <person name="Divon H.H."/>
            <person name="Lysoe E."/>
            <person name="Uhlig S."/>
            <person name="Proctor R.H."/>
        </authorList>
    </citation>
    <scope>NUCLEOTIDE SEQUENCE</scope>
    <source>
        <strain evidence="2">NRRL 20472</strain>
    </source>
</reference>
<name>A0A8H4TF39_9HYPO</name>
<protein>
    <recommendedName>
        <fullName evidence="4">JmjC domain-containing protein</fullName>
    </recommendedName>
</protein>
<proteinExistence type="predicted"/>
<evidence type="ECO:0008006" key="4">
    <source>
        <dbReference type="Google" id="ProtNLM"/>
    </source>
</evidence>
<sequence length="479" mass="55056">MKYAPRLRKEPVQSTIPPETWVNYLEGSIQGGCPDCGSKAIWRQEHVRRWHGMPTLRLRRSAGAKEQSLVSCLFHETTRYCSQSNLARCRKAAIQKYSEKSVSRVKEETDRLQRSVRVVDRTTRQHADAKAMLRYLTTAAQGKPITKYQYTQKKREKTPHEFIFCSREEAKEILSWGPPTLPIVIPPPPMEGEDYHTKQQGHRVIARRIVTEESVDAYDSRKKALDRIPERITGKEALRRYESDDDPPINMLNIRMTSEEAERDWMAKLPGYNMMEKVIKQAGEENVDLLGFTRSMQVRLQASQGADTLKHVDHNAVTTDIILPIGMKLWIVSSDASEDRLKSFANDEMCSDDTFIILLDEGYELIQPPMTIHSVHTCEKSVTLCFMHLDSRTMLDILKQTLLELKVLEIVMDVWKADLKSGDTKSWPGWDGFSEAKNILELISGEMEDLRKKAGKEKQKKRKAGSPRKRSTGPKRRRT</sequence>
<dbReference type="OrthoDB" id="4161428at2759"/>